<feature type="domain" description="UBX" evidence="3">
    <location>
        <begin position="586"/>
        <end position="663"/>
    </location>
</feature>
<dbReference type="InterPro" id="IPR036249">
    <property type="entry name" value="Thioredoxin-like_sf"/>
</dbReference>
<dbReference type="Gene3D" id="3.10.20.90">
    <property type="entry name" value="Phosphatidylinositol 3-kinase Catalytic Subunit, Chain A, domain 1"/>
    <property type="match status" value="3"/>
</dbReference>
<dbReference type="EMBL" id="GL732531">
    <property type="protein sequence ID" value="EFX85757.1"/>
    <property type="molecule type" value="Genomic_DNA"/>
</dbReference>
<dbReference type="eggNOG" id="KOG1363">
    <property type="taxonomic scope" value="Eukaryota"/>
</dbReference>
<dbReference type="CDD" id="cd14413">
    <property type="entry name" value="UBA_FAF1"/>
    <property type="match status" value="1"/>
</dbReference>
<dbReference type="CDD" id="cd17130">
    <property type="entry name" value="Ubl2_FAF1"/>
    <property type="match status" value="1"/>
</dbReference>
<dbReference type="PhylomeDB" id="E9G3E1"/>
<protein>
    <recommendedName>
        <fullName evidence="3">UBX domain-containing protein</fullName>
    </recommendedName>
</protein>
<dbReference type="AlphaFoldDB" id="E9G3E1"/>
<feature type="region of interest" description="Disordered" evidence="2">
    <location>
        <begin position="279"/>
        <end position="301"/>
    </location>
</feature>
<dbReference type="Gene3D" id="3.40.30.10">
    <property type="entry name" value="Glutaredoxin"/>
    <property type="match status" value="1"/>
</dbReference>
<organism evidence="4 5">
    <name type="scientific">Daphnia pulex</name>
    <name type="common">Water flea</name>
    <dbReference type="NCBI Taxonomy" id="6669"/>
    <lineage>
        <taxon>Eukaryota</taxon>
        <taxon>Metazoa</taxon>
        <taxon>Ecdysozoa</taxon>
        <taxon>Arthropoda</taxon>
        <taxon>Crustacea</taxon>
        <taxon>Branchiopoda</taxon>
        <taxon>Diplostraca</taxon>
        <taxon>Cladocera</taxon>
        <taxon>Anomopoda</taxon>
        <taxon>Daphniidae</taxon>
        <taxon>Daphnia</taxon>
    </lineage>
</organism>
<dbReference type="InterPro" id="IPR006577">
    <property type="entry name" value="UAS"/>
</dbReference>
<dbReference type="InterPro" id="IPR029071">
    <property type="entry name" value="Ubiquitin-like_domsf"/>
</dbReference>
<dbReference type="FunCoup" id="E9G3E1">
    <property type="interactions" value="1746"/>
</dbReference>
<reference evidence="4 5" key="1">
    <citation type="journal article" date="2011" name="Science">
        <title>The ecoresponsive genome of Daphnia pulex.</title>
        <authorList>
            <person name="Colbourne J.K."/>
            <person name="Pfrender M.E."/>
            <person name="Gilbert D."/>
            <person name="Thomas W.K."/>
            <person name="Tucker A."/>
            <person name="Oakley T.H."/>
            <person name="Tokishita S."/>
            <person name="Aerts A."/>
            <person name="Arnold G.J."/>
            <person name="Basu M.K."/>
            <person name="Bauer D.J."/>
            <person name="Caceres C.E."/>
            <person name="Carmel L."/>
            <person name="Casola C."/>
            <person name="Choi J.H."/>
            <person name="Detter J.C."/>
            <person name="Dong Q."/>
            <person name="Dusheyko S."/>
            <person name="Eads B.D."/>
            <person name="Frohlich T."/>
            <person name="Geiler-Samerotte K.A."/>
            <person name="Gerlach D."/>
            <person name="Hatcher P."/>
            <person name="Jogdeo S."/>
            <person name="Krijgsveld J."/>
            <person name="Kriventseva E.V."/>
            <person name="Kultz D."/>
            <person name="Laforsch C."/>
            <person name="Lindquist E."/>
            <person name="Lopez J."/>
            <person name="Manak J.R."/>
            <person name="Muller J."/>
            <person name="Pangilinan J."/>
            <person name="Patwardhan R.P."/>
            <person name="Pitluck S."/>
            <person name="Pritham E.J."/>
            <person name="Rechtsteiner A."/>
            <person name="Rho M."/>
            <person name="Rogozin I.B."/>
            <person name="Sakarya O."/>
            <person name="Salamov A."/>
            <person name="Schaack S."/>
            <person name="Shapiro H."/>
            <person name="Shiga Y."/>
            <person name="Skalitzky C."/>
            <person name="Smith Z."/>
            <person name="Souvorov A."/>
            <person name="Sung W."/>
            <person name="Tang Z."/>
            <person name="Tsuchiya D."/>
            <person name="Tu H."/>
            <person name="Vos H."/>
            <person name="Wang M."/>
            <person name="Wolf Y.I."/>
            <person name="Yamagata H."/>
            <person name="Yamada T."/>
            <person name="Ye Y."/>
            <person name="Shaw J.R."/>
            <person name="Andrews J."/>
            <person name="Crease T.J."/>
            <person name="Tang H."/>
            <person name="Lucas S.M."/>
            <person name="Robertson H.M."/>
            <person name="Bork P."/>
            <person name="Koonin E.V."/>
            <person name="Zdobnov E.M."/>
            <person name="Grigoriev I.V."/>
            <person name="Lynch M."/>
            <person name="Boore J.L."/>
        </authorList>
    </citation>
    <scope>NUCLEOTIDE SEQUENCE [LARGE SCALE GENOMIC DNA]</scope>
</reference>
<dbReference type="CDD" id="cd01771">
    <property type="entry name" value="UBX_UBXN3A"/>
    <property type="match status" value="1"/>
</dbReference>
<feature type="coiled-coil region" evidence="1">
    <location>
        <begin position="498"/>
        <end position="572"/>
    </location>
</feature>
<dbReference type="InterPro" id="IPR049483">
    <property type="entry name" value="FAF1_2-like_UAS"/>
</dbReference>
<dbReference type="Pfam" id="PF21021">
    <property type="entry name" value="FAF1"/>
    <property type="match status" value="1"/>
</dbReference>
<dbReference type="InterPro" id="IPR050730">
    <property type="entry name" value="UBX_domain-protein"/>
</dbReference>
<dbReference type="KEGG" id="dpx:DAPPUDRAFT_237230"/>
<dbReference type="PANTHER" id="PTHR23322:SF96">
    <property type="entry name" value="FAS-ASSOCIATED FACTOR 1"/>
    <property type="match status" value="1"/>
</dbReference>
<dbReference type="InterPro" id="IPR044541">
    <property type="entry name" value="FAF1_UBA"/>
</dbReference>
<dbReference type="SUPFAM" id="SSF54236">
    <property type="entry name" value="Ubiquitin-like"/>
    <property type="match status" value="3"/>
</dbReference>
<dbReference type="SUPFAM" id="SSF52833">
    <property type="entry name" value="Thioredoxin-like"/>
    <property type="match status" value="1"/>
</dbReference>
<dbReference type="PROSITE" id="PS50033">
    <property type="entry name" value="UBX"/>
    <property type="match status" value="1"/>
</dbReference>
<dbReference type="GO" id="GO:0005634">
    <property type="term" value="C:nucleus"/>
    <property type="evidence" value="ECO:0000318"/>
    <property type="project" value="GO_Central"/>
</dbReference>
<dbReference type="InterPro" id="IPR033043">
    <property type="entry name" value="FAF1-like_UBX"/>
</dbReference>
<gene>
    <name evidence="4" type="ORF">DAPPUDRAFT_237230</name>
</gene>
<evidence type="ECO:0000259" key="3">
    <source>
        <dbReference type="PROSITE" id="PS50033"/>
    </source>
</evidence>
<dbReference type="Gene3D" id="1.10.8.10">
    <property type="entry name" value="DNA helicase RuvA subunit, C-terminal domain"/>
    <property type="match status" value="1"/>
</dbReference>
<evidence type="ECO:0000256" key="1">
    <source>
        <dbReference type="SAM" id="Coils"/>
    </source>
</evidence>
<dbReference type="PANTHER" id="PTHR23322">
    <property type="entry name" value="FAS-ASSOCIATED PROTEIN"/>
    <property type="match status" value="1"/>
</dbReference>
<dbReference type="CDD" id="cd17129">
    <property type="entry name" value="Ubl1_FAF1"/>
    <property type="match status" value="1"/>
</dbReference>
<dbReference type="InParanoid" id="E9G3E1"/>
<evidence type="ECO:0000256" key="2">
    <source>
        <dbReference type="SAM" id="MobiDB-lite"/>
    </source>
</evidence>
<dbReference type="GO" id="GO:0005783">
    <property type="term" value="C:endoplasmic reticulum"/>
    <property type="evidence" value="ECO:0000318"/>
    <property type="project" value="GO_Central"/>
</dbReference>
<dbReference type="SMART" id="SM00166">
    <property type="entry name" value="UBX"/>
    <property type="match status" value="1"/>
</dbReference>
<dbReference type="InterPro" id="IPR001012">
    <property type="entry name" value="UBX_dom"/>
</dbReference>
<keyword evidence="1" id="KW-0175">Coiled coil</keyword>
<dbReference type="GO" id="GO:0043130">
    <property type="term" value="F:ubiquitin binding"/>
    <property type="evidence" value="ECO:0000318"/>
    <property type="project" value="GO_Central"/>
</dbReference>
<proteinExistence type="predicted"/>
<evidence type="ECO:0000313" key="4">
    <source>
        <dbReference type="EMBL" id="EFX85757.1"/>
    </source>
</evidence>
<dbReference type="OMA" id="YEGCKTI"/>
<keyword evidence="5" id="KW-1185">Reference proteome</keyword>
<dbReference type="STRING" id="6669.E9G3E1"/>
<dbReference type="Pfam" id="PF00789">
    <property type="entry name" value="UBX"/>
    <property type="match status" value="1"/>
</dbReference>
<dbReference type="Proteomes" id="UP000000305">
    <property type="component" value="Unassembled WGS sequence"/>
</dbReference>
<evidence type="ECO:0000313" key="5">
    <source>
        <dbReference type="Proteomes" id="UP000000305"/>
    </source>
</evidence>
<dbReference type="SMART" id="SM00594">
    <property type="entry name" value="UAS"/>
    <property type="match status" value="1"/>
</dbReference>
<dbReference type="Pfam" id="PF14555">
    <property type="entry name" value="UBA_4"/>
    <property type="match status" value="1"/>
</dbReference>
<accession>E9G3E1</accession>
<sequence>MSINREEILADFQACTGIEDVGEAFMHLEDANWDLSDAVYRVLPQGSQELPSMPLLDDSVQVIGETSSSSGFQATRPPSSPPNLAQLLQPAPLASMSREFLPRRTRILNFSIVLNDKTTNIAIPETEAVGMIKTLVSSELDIPVCKLELSGWKLDRQPRDTTILETLHLPKQNTLYLSINSDDRDAATEESVSRMTQTYSLNIYDVTHNRPHIVNFPGTKTLLEVKRDVSDLTNIPVRNQSWSGWPSQLTDDVILGASGISLVHDLTVKELVKEVNRPPEVVPIPGGSNSEPLSDDGSTADEYEDASDVVMEDMFLRELTPSRPQPLMPEGIEDEAMAAILFAEGFAHRYGPCHPMFFPGSLDDAMKEACHQPARDRKLLAVYLHHDGSVSSNVFCTQVLCSESIASFLTANFILWGWDLTATSNRQRLLNTIARHFDSLASRTLRNFEVDKLPLLLIVTRSRATNEVLAMIPGSLNVDEMMTQLLHAVEMFSEQQRVEIAEEEERSARETVKREQDEAYQLSLEADRAKEELKRQGEAVKQRQEEEQRVKQEQEKRLIEITQQQKEMLRQEVLKRLPAEPPADQPAGSTTCIRFRLPEGKTSTRRFLADEPLQVLLDYLLVEGFPHSEYKVLSSWPRKDLTAVDLTETLRQLKLVPQETLIIEER</sequence>
<dbReference type="OrthoDB" id="1920064at2759"/>
<dbReference type="HOGENOM" id="CLU_028119_0_0_1"/>
<name>E9G3E1_DAPPU</name>
<dbReference type="GO" id="GO:0036503">
    <property type="term" value="P:ERAD pathway"/>
    <property type="evidence" value="ECO:0000318"/>
    <property type="project" value="GO_Central"/>
</dbReference>